<proteinExistence type="predicted"/>
<protein>
    <submittedName>
        <fullName evidence="1">Uncharacterized protein</fullName>
    </submittedName>
</protein>
<reference evidence="1" key="1">
    <citation type="submission" date="2020-06" db="EMBL/GenBank/DDBJ databases">
        <authorList>
            <person name="Li T."/>
            <person name="Hu X."/>
            <person name="Zhang T."/>
            <person name="Song X."/>
            <person name="Zhang H."/>
            <person name="Dai N."/>
            <person name="Sheng W."/>
            <person name="Hou X."/>
            <person name="Wei L."/>
        </authorList>
    </citation>
    <scope>NUCLEOTIDE SEQUENCE</scope>
    <source>
        <strain evidence="1">G02</strain>
        <tissue evidence="1">Leaf</tissue>
    </source>
</reference>
<dbReference type="EMBL" id="JACGWJ010000009">
    <property type="protein sequence ID" value="KAL0400046.1"/>
    <property type="molecule type" value="Genomic_DNA"/>
</dbReference>
<comment type="caution">
    <text evidence="1">The sequence shown here is derived from an EMBL/GenBank/DDBJ whole genome shotgun (WGS) entry which is preliminary data.</text>
</comment>
<sequence>MHINKITLCHRGSYTGVLTVGGAAAGGGGAGVATGAADCCLASSGASAIPYGPASSRVCGVADGPIVGSDGGSRRAAGGGGGAGVATGAADCCLASSGAGAILDGPASSRVCGLADGPIVGSDGGSRKTASPT</sequence>
<dbReference type="AlphaFoldDB" id="A0AAW2T8L4"/>
<organism evidence="1">
    <name type="scientific">Sesamum radiatum</name>
    <name type="common">Black benniseed</name>
    <dbReference type="NCBI Taxonomy" id="300843"/>
    <lineage>
        <taxon>Eukaryota</taxon>
        <taxon>Viridiplantae</taxon>
        <taxon>Streptophyta</taxon>
        <taxon>Embryophyta</taxon>
        <taxon>Tracheophyta</taxon>
        <taxon>Spermatophyta</taxon>
        <taxon>Magnoliopsida</taxon>
        <taxon>eudicotyledons</taxon>
        <taxon>Gunneridae</taxon>
        <taxon>Pentapetalae</taxon>
        <taxon>asterids</taxon>
        <taxon>lamiids</taxon>
        <taxon>Lamiales</taxon>
        <taxon>Pedaliaceae</taxon>
        <taxon>Sesamum</taxon>
    </lineage>
</organism>
<evidence type="ECO:0000313" key="1">
    <source>
        <dbReference type="EMBL" id="KAL0400046.1"/>
    </source>
</evidence>
<name>A0AAW2T8L4_SESRA</name>
<reference evidence="1" key="2">
    <citation type="journal article" date="2024" name="Plant">
        <title>Genomic evolution and insights into agronomic trait innovations of Sesamum species.</title>
        <authorList>
            <person name="Miao H."/>
            <person name="Wang L."/>
            <person name="Qu L."/>
            <person name="Liu H."/>
            <person name="Sun Y."/>
            <person name="Le M."/>
            <person name="Wang Q."/>
            <person name="Wei S."/>
            <person name="Zheng Y."/>
            <person name="Lin W."/>
            <person name="Duan Y."/>
            <person name="Cao H."/>
            <person name="Xiong S."/>
            <person name="Wang X."/>
            <person name="Wei L."/>
            <person name="Li C."/>
            <person name="Ma Q."/>
            <person name="Ju M."/>
            <person name="Zhao R."/>
            <person name="Li G."/>
            <person name="Mu C."/>
            <person name="Tian Q."/>
            <person name="Mei H."/>
            <person name="Zhang T."/>
            <person name="Gao T."/>
            <person name="Zhang H."/>
        </authorList>
    </citation>
    <scope>NUCLEOTIDE SEQUENCE</scope>
    <source>
        <strain evidence="1">G02</strain>
    </source>
</reference>
<gene>
    <name evidence="1" type="ORF">Sradi_2347900</name>
</gene>
<accession>A0AAW2T8L4</accession>